<dbReference type="EMBL" id="CAUOFW020004647">
    <property type="protein sequence ID" value="CAK9166638.1"/>
    <property type="molecule type" value="Genomic_DNA"/>
</dbReference>
<evidence type="ECO:0000313" key="1">
    <source>
        <dbReference type="EMBL" id="CAK9166638.1"/>
    </source>
</evidence>
<gene>
    <name evidence="1" type="ORF">ILEXP_LOCUS35872</name>
</gene>
<organism evidence="1 2">
    <name type="scientific">Ilex paraguariensis</name>
    <name type="common">yerba mate</name>
    <dbReference type="NCBI Taxonomy" id="185542"/>
    <lineage>
        <taxon>Eukaryota</taxon>
        <taxon>Viridiplantae</taxon>
        <taxon>Streptophyta</taxon>
        <taxon>Embryophyta</taxon>
        <taxon>Tracheophyta</taxon>
        <taxon>Spermatophyta</taxon>
        <taxon>Magnoliopsida</taxon>
        <taxon>eudicotyledons</taxon>
        <taxon>Gunneridae</taxon>
        <taxon>Pentapetalae</taxon>
        <taxon>asterids</taxon>
        <taxon>campanulids</taxon>
        <taxon>Aquifoliales</taxon>
        <taxon>Aquifoliaceae</taxon>
        <taxon>Ilex</taxon>
    </lineage>
</organism>
<name>A0ABC8TBG0_9AQUA</name>
<dbReference type="AlphaFoldDB" id="A0ABC8TBG0"/>
<keyword evidence="2" id="KW-1185">Reference proteome</keyword>
<feature type="non-terminal residue" evidence="1">
    <location>
        <position position="53"/>
    </location>
</feature>
<dbReference type="Proteomes" id="UP001642360">
    <property type="component" value="Unassembled WGS sequence"/>
</dbReference>
<sequence length="53" mass="6108">QVLFMVINFDWFCLIWYGSHYMLSGGSFGIRVCHILSLDAQCCCKSSEPLKFL</sequence>
<evidence type="ECO:0000313" key="2">
    <source>
        <dbReference type="Proteomes" id="UP001642360"/>
    </source>
</evidence>
<accession>A0ABC8TBG0</accession>
<feature type="non-terminal residue" evidence="1">
    <location>
        <position position="1"/>
    </location>
</feature>
<comment type="caution">
    <text evidence="1">The sequence shown here is derived from an EMBL/GenBank/DDBJ whole genome shotgun (WGS) entry which is preliminary data.</text>
</comment>
<proteinExistence type="predicted"/>
<protein>
    <submittedName>
        <fullName evidence="1">Uncharacterized protein</fullName>
    </submittedName>
</protein>
<reference evidence="1 2" key="1">
    <citation type="submission" date="2024-02" db="EMBL/GenBank/DDBJ databases">
        <authorList>
            <person name="Vignale AGUSTIN F."/>
            <person name="Sosa J E."/>
            <person name="Modenutti C."/>
        </authorList>
    </citation>
    <scope>NUCLEOTIDE SEQUENCE [LARGE SCALE GENOMIC DNA]</scope>
</reference>